<accession>A0A8J3N6X3</accession>
<dbReference type="EMBL" id="BNJK01000003">
    <property type="protein sequence ID" value="GHP00838.1"/>
    <property type="molecule type" value="Genomic_DNA"/>
</dbReference>
<keyword evidence="2" id="KW-1185">Reference proteome</keyword>
<sequence length="47" mass="5635">MVVQVGHLLFDHVYDCNRLEIFIDLTRNRRPNCWSLFEVWSDGDVPE</sequence>
<proteinExistence type="predicted"/>
<dbReference type="Proteomes" id="UP000597444">
    <property type="component" value="Unassembled WGS sequence"/>
</dbReference>
<name>A0A8J3N6X3_9CHLR</name>
<evidence type="ECO:0000313" key="2">
    <source>
        <dbReference type="Proteomes" id="UP000597444"/>
    </source>
</evidence>
<dbReference type="AlphaFoldDB" id="A0A8J3N6X3"/>
<evidence type="ECO:0000313" key="1">
    <source>
        <dbReference type="EMBL" id="GHP00838.1"/>
    </source>
</evidence>
<protein>
    <submittedName>
        <fullName evidence="1">Uncharacterized protein</fullName>
    </submittedName>
</protein>
<organism evidence="1 2">
    <name type="scientific">Reticulibacter mediterranei</name>
    <dbReference type="NCBI Taxonomy" id="2778369"/>
    <lineage>
        <taxon>Bacteria</taxon>
        <taxon>Bacillati</taxon>
        <taxon>Chloroflexota</taxon>
        <taxon>Ktedonobacteria</taxon>
        <taxon>Ktedonobacterales</taxon>
        <taxon>Reticulibacteraceae</taxon>
        <taxon>Reticulibacter</taxon>
    </lineage>
</organism>
<comment type="caution">
    <text evidence="1">The sequence shown here is derived from an EMBL/GenBank/DDBJ whole genome shotgun (WGS) entry which is preliminary data.</text>
</comment>
<gene>
    <name evidence="1" type="ORF">KSF_108850</name>
</gene>
<reference evidence="1" key="1">
    <citation type="submission" date="2020-10" db="EMBL/GenBank/DDBJ databases">
        <title>Taxonomic study of unclassified bacteria belonging to the class Ktedonobacteria.</title>
        <authorList>
            <person name="Yabe S."/>
            <person name="Wang C.M."/>
            <person name="Zheng Y."/>
            <person name="Sakai Y."/>
            <person name="Cavaletti L."/>
            <person name="Monciardini P."/>
            <person name="Donadio S."/>
        </authorList>
    </citation>
    <scope>NUCLEOTIDE SEQUENCE</scope>
    <source>
        <strain evidence="1">ID150040</strain>
    </source>
</reference>